<evidence type="ECO:0000313" key="5">
    <source>
        <dbReference type="EMBL" id="MBP2381397.1"/>
    </source>
</evidence>
<evidence type="ECO:0000256" key="2">
    <source>
        <dbReference type="ARBA" id="ARBA00022723"/>
    </source>
</evidence>
<organism evidence="5 6">
    <name type="scientific">Brachybacterium sacelli</name>
    <dbReference type="NCBI Taxonomy" id="173364"/>
    <lineage>
        <taxon>Bacteria</taxon>
        <taxon>Bacillati</taxon>
        <taxon>Actinomycetota</taxon>
        <taxon>Actinomycetes</taxon>
        <taxon>Micrococcales</taxon>
        <taxon>Dermabacteraceae</taxon>
        <taxon>Brachybacterium</taxon>
    </lineage>
</organism>
<dbReference type="InterPro" id="IPR000917">
    <property type="entry name" value="Sulfatase_N"/>
</dbReference>
<dbReference type="Gene3D" id="3.40.720.10">
    <property type="entry name" value="Alkaline Phosphatase, subunit A"/>
    <property type="match status" value="1"/>
</dbReference>
<evidence type="ECO:0000259" key="4">
    <source>
        <dbReference type="Pfam" id="PF00884"/>
    </source>
</evidence>
<dbReference type="InterPro" id="IPR017850">
    <property type="entry name" value="Alkaline_phosphatase_core_sf"/>
</dbReference>
<feature type="domain" description="Sulfatase N-terminal" evidence="4">
    <location>
        <begin position="8"/>
        <end position="367"/>
    </location>
</feature>
<comment type="similarity">
    <text evidence="1">Belongs to the sulfatase family.</text>
</comment>
<sequence>MTEQDIRPNVVLVITDQQRFDSIAALGHDHVDTPNLDRLVQEGVAATNAYVASPSCAPSRASLFTGLYPHTSGVLRNDDRWSHSWVEDLASSGYRCASVGKMHTFPYETPVGFHERHVVENKDRDHPNLPYFLDQWDKALWVRGLNKPSRVSYRTREDYADRLGAFEWELEEDMHADSFVGNLARHWLESYPIDESPFLLQIGFPGPHPPYDPPRRFLDAYRDRTMPAPHDTREDIEAQPQPLQALRQQHFDNDHDAIVHLDDPGHERTQRQRQHYYANVTLIDEQIGALLDTLEQRGALDNTVLVFTSDHGDALNDHGHSQKWTMYEPSVHVPLILWAPGRLPAGRRIDELVSLMDVGPTIMQLAGLTPPEWMEARSLLPAARGDADHAPREYVFSEHARDFILTDTELMTMVRDERYKLVEFSDHATGQLFDLAEDPHEEHDLFNDPEYAEERDRLHGAIHRWWAQSAMHTATWSKDFR</sequence>
<gene>
    <name evidence="5" type="ORF">JOF43_001354</name>
</gene>
<evidence type="ECO:0000256" key="1">
    <source>
        <dbReference type="ARBA" id="ARBA00008779"/>
    </source>
</evidence>
<dbReference type="EMBL" id="JAGIOD010000001">
    <property type="protein sequence ID" value="MBP2381397.1"/>
    <property type="molecule type" value="Genomic_DNA"/>
</dbReference>
<dbReference type="SUPFAM" id="SSF53649">
    <property type="entry name" value="Alkaline phosphatase-like"/>
    <property type="match status" value="1"/>
</dbReference>
<dbReference type="RefSeq" id="WP_209900512.1">
    <property type="nucleotide sequence ID" value="NZ_BAAAJW010000002.1"/>
</dbReference>
<reference evidence="5 6" key="1">
    <citation type="submission" date="2021-03" db="EMBL/GenBank/DDBJ databases">
        <title>Sequencing the genomes of 1000 actinobacteria strains.</title>
        <authorList>
            <person name="Klenk H.-P."/>
        </authorList>
    </citation>
    <scope>NUCLEOTIDE SEQUENCE [LARGE SCALE GENOMIC DNA]</scope>
    <source>
        <strain evidence="5 6">DSM 14566</strain>
    </source>
</reference>
<protein>
    <submittedName>
        <fullName evidence="5">Choline-sulfatase</fullName>
    </submittedName>
</protein>
<dbReference type="PANTHER" id="PTHR45953:SF1">
    <property type="entry name" value="IDURONATE 2-SULFATASE"/>
    <property type="match status" value="1"/>
</dbReference>
<proteinExistence type="inferred from homology"/>
<dbReference type="PANTHER" id="PTHR45953">
    <property type="entry name" value="IDURONATE 2-SULFATASE"/>
    <property type="match status" value="1"/>
</dbReference>
<evidence type="ECO:0000256" key="3">
    <source>
        <dbReference type="ARBA" id="ARBA00022801"/>
    </source>
</evidence>
<dbReference type="PROSITE" id="PS00523">
    <property type="entry name" value="SULFATASE_1"/>
    <property type="match status" value="1"/>
</dbReference>
<dbReference type="Proteomes" id="UP001519290">
    <property type="component" value="Unassembled WGS sequence"/>
</dbReference>
<accession>A0ABS4WYV4</accession>
<keyword evidence="3" id="KW-0378">Hydrolase</keyword>
<keyword evidence="2" id="KW-0479">Metal-binding</keyword>
<keyword evidence="6" id="KW-1185">Reference proteome</keyword>
<name>A0ABS4WYV4_9MICO</name>
<evidence type="ECO:0000313" key="6">
    <source>
        <dbReference type="Proteomes" id="UP001519290"/>
    </source>
</evidence>
<dbReference type="Pfam" id="PF00884">
    <property type="entry name" value="Sulfatase"/>
    <property type="match status" value="1"/>
</dbReference>
<comment type="caution">
    <text evidence="5">The sequence shown here is derived from an EMBL/GenBank/DDBJ whole genome shotgun (WGS) entry which is preliminary data.</text>
</comment>
<dbReference type="InterPro" id="IPR024607">
    <property type="entry name" value="Sulfatase_CS"/>
</dbReference>